<gene>
    <name evidence="1" type="ORF">PMAYCL1PPCAC_19939</name>
</gene>
<accession>A0AAN5CSF5</accession>
<proteinExistence type="predicted"/>
<reference evidence="2" key="1">
    <citation type="submission" date="2022-10" db="EMBL/GenBank/DDBJ databases">
        <title>Genome assembly of Pristionchus species.</title>
        <authorList>
            <person name="Yoshida K."/>
            <person name="Sommer R.J."/>
        </authorList>
    </citation>
    <scope>NUCLEOTIDE SEQUENCE [LARGE SCALE GENOMIC DNA]</scope>
    <source>
        <strain evidence="2">RS5460</strain>
    </source>
</reference>
<dbReference type="Proteomes" id="UP001328107">
    <property type="component" value="Unassembled WGS sequence"/>
</dbReference>
<evidence type="ECO:0000313" key="1">
    <source>
        <dbReference type="EMBL" id="GMR49744.1"/>
    </source>
</evidence>
<protein>
    <submittedName>
        <fullName evidence="1">Uncharacterized protein</fullName>
    </submittedName>
</protein>
<dbReference type="AlphaFoldDB" id="A0AAN5CSF5"/>
<name>A0AAN5CSF5_9BILA</name>
<comment type="caution">
    <text evidence="1">The sequence shown here is derived from an EMBL/GenBank/DDBJ whole genome shotgun (WGS) entry which is preliminary data.</text>
</comment>
<evidence type="ECO:0000313" key="2">
    <source>
        <dbReference type="Proteomes" id="UP001328107"/>
    </source>
</evidence>
<feature type="non-terminal residue" evidence="1">
    <location>
        <position position="127"/>
    </location>
</feature>
<organism evidence="1 2">
    <name type="scientific">Pristionchus mayeri</name>
    <dbReference type="NCBI Taxonomy" id="1317129"/>
    <lineage>
        <taxon>Eukaryota</taxon>
        <taxon>Metazoa</taxon>
        <taxon>Ecdysozoa</taxon>
        <taxon>Nematoda</taxon>
        <taxon>Chromadorea</taxon>
        <taxon>Rhabditida</taxon>
        <taxon>Rhabditina</taxon>
        <taxon>Diplogasteromorpha</taxon>
        <taxon>Diplogasteroidea</taxon>
        <taxon>Neodiplogasteridae</taxon>
        <taxon>Pristionchus</taxon>
    </lineage>
</organism>
<feature type="non-terminal residue" evidence="1">
    <location>
        <position position="1"/>
    </location>
</feature>
<sequence length="127" mass="13164">NLLLDVLGLVGGQLRGELSHLAVSVVDDGLGLVHNANRAAAIVLPISFITDDNICGIALLTPPPPSQMVVTASLRLQLRPIVSRLTTSASSHARAALPSAPVSLLDDLSLAHAVFARAAPNDHDLSQ</sequence>
<dbReference type="EMBL" id="BTRK01000004">
    <property type="protein sequence ID" value="GMR49744.1"/>
    <property type="molecule type" value="Genomic_DNA"/>
</dbReference>
<keyword evidence="2" id="KW-1185">Reference proteome</keyword>